<dbReference type="EMBL" id="HG992988">
    <property type="protein sequence ID" value="CAE7219796.1"/>
    <property type="molecule type" value="Genomic_DNA"/>
</dbReference>
<name>A0A6S6WHF1_9PLEO</name>
<protein>
    <submittedName>
        <fullName evidence="1">Uncharacterized protein</fullName>
    </submittedName>
</protein>
<reference evidence="1" key="1">
    <citation type="submission" date="2021-02" db="EMBL/GenBank/DDBJ databases">
        <authorList>
            <person name="Syme A R."/>
            <person name="Syme A R."/>
            <person name="Moolhuijzen P."/>
        </authorList>
    </citation>
    <scope>NUCLEOTIDE SEQUENCE</scope>
    <source>
        <strain evidence="1">W1-1</strain>
    </source>
</reference>
<organism evidence="1 2">
    <name type="scientific">Pyrenophora teres f. teres</name>
    <dbReference type="NCBI Taxonomy" id="97479"/>
    <lineage>
        <taxon>Eukaryota</taxon>
        <taxon>Fungi</taxon>
        <taxon>Dikarya</taxon>
        <taxon>Ascomycota</taxon>
        <taxon>Pezizomycotina</taxon>
        <taxon>Dothideomycetes</taxon>
        <taxon>Pleosporomycetidae</taxon>
        <taxon>Pleosporales</taxon>
        <taxon>Pleosporineae</taxon>
        <taxon>Pleosporaceae</taxon>
        <taxon>Pyrenophora</taxon>
    </lineage>
</organism>
<evidence type="ECO:0000313" key="1">
    <source>
        <dbReference type="EMBL" id="CAE7219796.1"/>
    </source>
</evidence>
<sequence>MCERHQIQMTYKNCTATTKHKVTKWVPIPCATHCGNWVDKENMGSSTDKTPGTMCPKC</sequence>
<proteinExistence type="predicted"/>
<evidence type="ECO:0000313" key="2">
    <source>
        <dbReference type="Proteomes" id="UP000472372"/>
    </source>
</evidence>
<accession>A0A6S6WHF1</accession>
<dbReference type="Proteomes" id="UP000472372">
    <property type="component" value="Chromosome 12"/>
</dbReference>
<dbReference type="AlphaFoldDB" id="A0A6S6WHF1"/>
<gene>
    <name evidence="1" type="ORF">PTTW11_11220</name>
</gene>